<dbReference type="EMBL" id="CM055113">
    <property type="protein sequence ID" value="KAJ7516540.1"/>
    <property type="molecule type" value="Genomic_DNA"/>
</dbReference>
<dbReference type="Proteomes" id="UP001162992">
    <property type="component" value="Chromosome 22"/>
</dbReference>
<gene>
    <name evidence="1" type="ORF">O6H91_22G061900</name>
</gene>
<evidence type="ECO:0000313" key="1">
    <source>
        <dbReference type="EMBL" id="KAJ7516540.1"/>
    </source>
</evidence>
<comment type="caution">
    <text evidence="1">The sequence shown here is derived from an EMBL/GenBank/DDBJ whole genome shotgun (WGS) entry which is preliminary data.</text>
</comment>
<name>A0ACC2AG65_DIPCM</name>
<proteinExistence type="predicted"/>
<sequence>MRHKTPHLSSYQLAVRIAFFRFMSFHFVSWSSGSNLEYFSFELRGVFDLQGVFDLRGMFDLRPLLCFVSVTNALPIISHLLTTSAAHQAFPSKSYTLMVSNPNQTS</sequence>
<keyword evidence="2" id="KW-1185">Reference proteome</keyword>
<protein>
    <submittedName>
        <fullName evidence="1">Uncharacterized protein</fullName>
    </submittedName>
</protein>
<accession>A0ACC2AG65</accession>
<organism evidence="1 2">
    <name type="scientific">Diphasiastrum complanatum</name>
    <name type="common">Issler's clubmoss</name>
    <name type="synonym">Lycopodium complanatum</name>
    <dbReference type="NCBI Taxonomy" id="34168"/>
    <lineage>
        <taxon>Eukaryota</taxon>
        <taxon>Viridiplantae</taxon>
        <taxon>Streptophyta</taxon>
        <taxon>Embryophyta</taxon>
        <taxon>Tracheophyta</taxon>
        <taxon>Lycopodiopsida</taxon>
        <taxon>Lycopodiales</taxon>
        <taxon>Lycopodiaceae</taxon>
        <taxon>Lycopodioideae</taxon>
        <taxon>Diphasiastrum</taxon>
    </lineage>
</organism>
<evidence type="ECO:0000313" key="2">
    <source>
        <dbReference type="Proteomes" id="UP001162992"/>
    </source>
</evidence>
<reference evidence="2" key="1">
    <citation type="journal article" date="2024" name="Proc. Natl. Acad. Sci. U.S.A.">
        <title>Extraordinary preservation of gene collinearity over three hundred million years revealed in homosporous lycophytes.</title>
        <authorList>
            <person name="Li C."/>
            <person name="Wickell D."/>
            <person name="Kuo L.Y."/>
            <person name="Chen X."/>
            <person name="Nie B."/>
            <person name="Liao X."/>
            <person name="Peng D."/>
            <person name="Ji J."/>
            <person name="Jenkins J."/>
            <person name="Williams M."/>
            <person name="Shu S."/>
            <person name="Plott C."/>
            <person name="Barry K."/>
            <person name="Rajasekar S."/>
            <person name="Grimwood J."/>
            <person name="Han X."/>
            <person name="Sun S."/>
            <person name="Hou Z."/>
            <person name="He W."/>
            <person name="Dai G."/>
            <person name="Sun C."/>
            <person name="Schmutz J."/>
            <person name="Leebens-Mack J.H."/>
            <person name="Li F.W."/>
            <person name="Wang L."/>
        </authorList>
    </citation>
    <scope>NUCLEOTIDE SEQUENCE [LARGE SCALE GENOMIC DNA]</scope>
    <source>
        <strain evidence="2">cv. PW_Plant_1</strain>
    </source>
</reference>